<dbReference type="PANTHER" id="PTHR33446:SF2">
    <property type="entry name" value="PROTEIN TONB"/>
    <property type="match status" value="1"/>
</dbReference>
<keyword evidence="10" id="KW-0732">Signal</keyword>
<dbReference type="SUPFAM" id="SSF74653">
    <property type="entry name" value="TolA/TonB C-terminal domain"/>
    <property type="match status" value="1"/>
</dbReference>
<evidence type="ECO:0000256" key="6">
    <source>
        <dbReference type="ARBA" id="ARBA00022692"/>
    </source>
</evidence>
<keyword evidence="3" id="KW-0813">Transport</keyword>
<dbReference type="RefSeq" id="WP_007173488.1">
    <property type="nucleotide sequence ID" value="NZ_GG704780.1"/>
</dbReference>
<evidence type="ECO:0000313" key="12">
    <source>
        <dbReference type="EMBL" id="EFA44230.1"/>
    </source>
</evidence>
<protein>
    <submittedName>
        <fullName evidence="12">TonB family domain protein</fullName>
    </submittedName>
</protein>
<comment type="subcellular location">
    <subcellularLocation>
        <location evidence="1">Cell inner membrane</location>
        <topology evidence="1">Single-pass membrane protein</topology>
        <orientation evidence="1">Periplasmic side</orientation>
    </subcellularLocation>
</comment>
<dbReference type="InterPro" id="IPR051045">
    <property type="entry name" value="TonB-dependent_transducer"/>
</dbReference>
<dbReference type="PROSITE" id="PS51257">
    <property type="entry name" value="PROKAR_LIPOPROTEIN"/>
    <property type="match status" value="1"/>
</dbReference>
<dbReference type="NCBIfam" id="TIGR01352">
    <property type="entry name" value="tonB_Cterm"/>
    <property type="match status" value="1"/>
</dbReference>
<evidence type="ECO:0000256" key="2">
    <source>
        <dbReference type="ARBA" id="ARBA00006555"/>
    </source>
</evidence>
<feature type="chain" id="PRO_5003025254" evidence="10">
    <location>
        <begin position="22"/>
        <end position="221"/>
    </location>
</feature>
<keyword evidence="13" id="KW-1185">Reference proteome</keyword>
<keyword evidence="8" id="KW-1133">Transmembrane helix</keyword>
<dbReference type="EMBL" id="ACKS01000058">
    <property type="protein sequence ID" value="EFA44230.1"/>
    <property type="molecule type" value="Genomic_DNA"/>
</dbReference>
<dbReference type="GO" id="GO:0031992">
    <property type="term" value="F:energy transducer activity"/>
    <property type="evidence" value="ECO:0007669"/>
    <property type="project" value="TreeGrafter"/>
</dbReference>
<comment type="caution">
    <text evidence="12">The sequence shown here is derived from an EMBL/GenBank/DDBJ whole genome shotgun (WGS) entry which is preliminary data.</text>
</comment>
<keyword evidence="4" id="KW-1003">Cell membrane</keyword>
<evidence type="ECO:0000256" key="3">
    <source>
        <dbReference type="ARBA" id="ARBA00022448"/>
    </source>
</evidence>
<dbReference type="PANTHER" id="PTHR33446">
    <property type="entry name" value="PROTEIN TONB-RELATED"/>
    <property type="match status" value="1"/>
</dbReference>
<keyword evidence="5" id="KW-0997">Cell inner membrane</keyword>
<reference evidence="12 13" key="1">
    <citation type="submission" date="2009-10" db="EMBL/GenBank/DDBJ databases">
        <authorList>
            <person name="Qin X."/>
            <person name="Bachman B."/>
            <person name="Battles P."/>
            <person name="Bell A."/>
            <person name="Bess C."/>
            <person name="Bickham C."/>
            <person name="Chaboub L."/>
            <person name="Chen D."/>
            <person name="Coyle M."/>
            <person name="Deiros D.R."/>
            <person name="Dinh H."/>
            <person name="Forbes L."/>
            <person name="Fowler G."/>
            <person name="Francisco L."/>
            <person name="Fu Q."/>
            <person name="Gubbala S."/>
            <person name="Hale W."/>
            <person name="Han Y."/>
            <person name="Hemphill L."/>
            <person name="Highlander S.K."/>
            <person name="Hirani K."/>
            <person name="Hogues M."/>
            <person name="Jackson L."/>
            <person name="Jakkamsetti A."/>
            <person name="Javaid M."/>
            <person name="Jiang H."/>
            <person name="Korchina V."/>
            <person name="Kovar C."/>
            <person name="Lara F."/>
            <person name="Lee S."/>
            <person name="Mata R."/>
            <person name="Mathew T."/>
            <person name="Moen C."/>
            <person name="Morales K."/>
            <person name="Munidasa M."/>
            <person name="Nazareth L."/>
            <person name="Ngo R."/>
            <person name="Nguyen L."/>
            <person name="Okwuonu G."/>
            <person name="Ongeri F."/>
            <person name="Patil S."/>
            <person name="Petrosino J."/>
            <person name="Pham C."/>
            <person name="Pham P."/>
            <person name="Pu L.-L."/>
            <person name="Puazo M."/>
            <person name="Raj R."/>
            <person name="Reid J."/>
            <person name="Rouhana J."/>
            <person name="Saada N."/>
            <person name="Shang Y."/>
            <person name="Simmons D."/>
            <person name="Thornton R."/>
            <person name="Warren J."/>
            <person name="Weissenberger G."/>
            <person name="Zhang J."/>
            <person name="Zhang L."/>
            <person name="Zhou C."/>
            <person name="Zhu D."/>
            <person name="Muzny D."/>
            <person name="Worley K."/>
            <person name="Gibbs R."/>
        </authorList>
    </citation>
    <scope>NUCLEOTIDE SEQUENCE [LARGE SCALE GENOMIC DNA]</scope>
    <source>
        <strain evidence="12 13">DSM 17361</strain>
    </source>
</reference>
<proteinExistence type="inferred from homology"/>
<dbReference type="HOGENOM" id="CLU_1249695_0_0_10"/>
<feature type="domain" description="TonB C-terminal" evidence="11">
    <location>
        <begin position="159"/>
        <end position="219"/>
    </location>
</feature>
<evidence type="ECO:0000256" key="1">
    <source>
        <dbReference type="ARBA" id="ARBA00004383"/>
    </source>
</evidence>
<dbReference type="GO" id="GO:0015031">
    <property type="term" value="P:protein transport"/>
    <property type="evidence" value="ECO:0007669"/>
    <property type="project" value="UniProtKB-KW"/>
</dbReference>
<dbReference type="Pfam" id="PF03544">
    <property type="entry name" value="TonB_C"/>
    <property type="match status" value="1"/>
</dbReference>
<evidence type="ECO:0000256" key="4">
    <source>
        <dbReference type="ARBA" id="ARBA00022475"/>
    </source>
</evidence>
<gene>
    <name evidence="12" type="ORF">HMPREF0645_1384</name>
</gene>
<name>D1PWP9_9BACT</name>
<dbReference type="Proteomes" id="UP000003160">
    <property type="component" value="Unassembled WGS sequence"/>
</dbReference>
<evidence type="ECO:0000313" key="13">
    <source>
        <dbReference type="Proteomes" id="UP000003160"/>
    </source>
</evidence>
<evidence type="ECO:0000256" key="9">
    <source>
        <dbReference type="ARBA" id="ARBA00023136"/>
    </source>
</evidence>
<dbReference type="InterPro" id="IPR037682">
    <property type="entry name" value="TonB_C"/>
</dbReference>
<evidence type="ECO:0000256" key="7">
    <source>
        <dbReference type="ARBA" id="ARBA00022927"/>
    </source>
</evidence>
<feature type="signal peptide" evidence="10">
    <location>
        <begin position="1"/>
        <end position="21"/>
    </location>
</feature>
<dbReference type="GO" id="GO:0055085">
    <property type="term" value="P:transmembrane transport"/>
    <property type="evidence" value="ECO:0007669"/>
    <property type="project" value="InterPro"/>
</dbReference>
<keyword evidence="6" id="KW-0812">Transmembrane</keyword>
<keyword evidence="7" id="KW-0653">Protein transport</keyword>
<evidence type="ECO:0000256" key="5">
    <source>
        <dbReference type="ARBA" id="ARBA00022519"/>
    </source>
</evidence>
<dbReference type="InterPro" id="IPR006260">
    <property type="entry name" value="TonB/TolA_C"/>
</dbReference>
<organism evidence="12 13">
    <name type="scientific">Hallella bergensis DSM 17361</name>
    <dbReference type="NCBI Taxonomy" id="585502"/>
    <lineage>
        <taxon>Bacteria</taxon>
        <taxon>Pseudomonadati</taxon>
        <taxon>Bacteroidota</taxon>
        <taxon>Bacteroidia</taxon>
        <taxon>Bacteroidales</taxon>
        <taxon>Prevotellaceae</taxon>
        <taxon>Hallella</taxon>
    </lineage>
</organism>
<sequence length="221" mass="23705">MKRTTSYIVIVGLTLVACLYASCNNKKSKDGRTDTYSSGAISFVSDESFSPVVKDGKKSDAANGALDVKGNSDKDETLKVAGRVPGATVGPDKPKVKAKPKGKGKAIALKKTNATDSVFDVVDQMPSFPGGIKALLSYISENLEYPVINRTCGDIPVHAVVTCIVERDGSITDVKIVRSVDPVLDLEAIRVVKGMPKWTPGKHNGSAVRVRYAIPVCFKYW</sequence>
<dbReference type="AlphaFoldDB" id="D1PWP9"/>
<dbReference type="eggNOG" id="COG0810">
    <property type="taxonomic scope" value="Bacteria"/>
</dbReference>
<comment type="similarity">
    <text evidence="2">Belongs to the TonB family.</text>
</comment>
<evidence type="ECO:0000256" key="10">
    <source>
        <dbReference type="SAM" id="SignalP"/>
    </source>
</evidence>
<accession>D1PWP9</accession>
<dbReference type="GO" id="GO:0098797">
    <property type="term" value="C:plasma membrane protein complex"/>
    <property type="evidence" value="ECO:0007669"/>
    <property type="project" value="TreeGrafter"/>
</dbReference>
<keyword evidence="9" id="KW-0472">Membrane</keyword>
<evidence type="ECO:0000259" key="11">
    <source>
        <dbReference type="Pfam" id="PF03544"/>
    </source>
</evidence>
<evidence type="ECO:0000256" key="8">
    <source>
        <dbReference type="ARBA" id="ARBA00022989"/>
    </source>
</evidence>
<dbReference type="Gene3D" id="3.30.1150.10">
    <property type="match status" value="1"/>
</dbReference>